<name>A0A7S8MWU3_9MICO</name>
<dbReference type="Proteomes" id="UP000594480">
    <property type="component" value="Chromosome"/>
</dbReference>
<sequence length="111" mass="11944">MAADLPERLPDAMIEQIHQSPMFPQLVQLAQSVVYDATLTRACDTPDGRMLRVEAQTAVLCGGETFPFLADSSRALADAMGAELVIVPESRGHRPDPVATARVIVERIASA</sequence>
<dbReference type="InterPro" id="IPR029058">
    <property type="entry name" value="AB_hydrolase_fold"/>
</dbReference>
<dbReference type="AlphaFoldDB" id="A0A7S8MWU3"/>
<gene>
    <name evidence="1" type="ORF">IT882_00910</name>
</gene>
<dbReference type="RefSeq" id="WP_195692781.1">
    <property type="nucleotide sequence ID" value="NZ_CP064760.1"/>
</dbReference>
<evidence type="ECO:0000313" key="2">
    <source>
        <dbReference type="Proteomes" id="UP000594480"/>
    </source>
</evidence>
<proteinExistence type="predicted"/>
<protein>
    <recommendedName>
        <fullName evidence="3">Alpha/beta hydrolase</fullName>
    </recommendedName>
</protein>
<accession>A0A7S8MWU3</accession>
<dbReference type="KEGG" id="msf:IT882_00910"/>
<evidence type="ECO:0000313" key="1">
    <source>
        <dbReference type="EMBL" id="QPE04754.1"/>
    </source>
</evidence>
<dbReference type="EMBL" id="CP064760">
    <property type="protein sequence ID" value="QPE04754.1"/>
    <property type="molecule type" value="Genomic_DNA"/>
</dbReference>
<organism evidence="1 2">
    <name type="scientific">Microbacterium schleiferi</name>
    <dbReference type="NCBI Taxonomy" id="69362"/>
    <lineage>
        <taxon>Bacteria</taxon>
        <taxon>Bacillati</taxon>
        <taxon>Actinomycetota</taxon>
        <taxon>Actinomycetes</taxon>
        <taxon>Micrococcales</taxon>
        <taxon>Microbacteriaceae</taxon>
        <taxon>Microbacterium</taxon>
    </lineage>
</organism>
<evidence type="ECO:0008006" key="3">
    <source>
        <dbReference type="Google" id="ProtNLM"/>
    </source>
</evidence>
<dbReference type="Gene3D" id="3.40.50.1820">
    <property type="entry name" value="alpha/beta hydrolase"/>
    <property type="match status" value="1"/>
</dbReference>
<reference evidence="1 2" key="1">
    <citation type="submission" date="2020-11" db="EMBL/GenBank/DDBJ databases">
        <title>Amino acid is mineralized and recycled by bacteria in oceanic microbiome.</title>
        <authorList>
            <person name="Zheng L.Y."/>
        </authorList>
    </citation>
    <scope>NUCLEOTIDE SEQUENCE [LARGE SCALE GENOMIC DNA]</scope>
    <source>
        <strain evidence="1 2">A32-1</strain>
    </source>
</reference>
<keyword evidence="2" id="KW-1185">Reference proteome</keyword>